<proteinExistence type="predicted"/>
<evidence type="ECO:0000313" key="1">
    <source>
        <dbReference type="EMBL" id="KAJ8678657.1"/>
    </source>
</evidence>
<protein>
    <submittedName>
        <fullName evidence="1">Uncharacterized protein</fullName>
    </submittedName>
</protein>
<dbReference type="EMBL" id="CM056742">
    <property type="protein sequence ID" value="KAJ8678657.1"/>
    <property type="molecule type" value="Genomic_DNA"/>
</dbReference>
<evidence type="ECO:0000313" key="2">
    <source>
        <dbReference type="Proteomes" id="UP001239111"/>
    </source>
</evidence>
<keyword evidence="2" id="KW-1185">Reference proteome</keyword>
<organism evidence="1 2">
    <name type="scientific">Eretmocerus hayati</name>
    <dbReference type="NCBI Taxonomy" id="131215"/>
    <lineage>
        <taxon>Eukaryota</taxon>
        <taxon>Metazoa</taxon>
        <taxon>Ecdysozoa</taxon>
        <taxon>Arthropoda</taxon>
        <taxon>Hexapoda</taxon>
        <taxon>Insecta</taxon>
        <taxon>Pterygota</taxon>
        <taxon>Neoptera</taxon>
        <taxon>Endopterygota</taxon>
        <taxon>Hymenoptera</taxon>
        <taxon>Apocrita</taxon>
        <taxon>Proctotrupomorpha</taxon>
        <taxon>Chalcidoidea</taxon>
        <taxon>Aphelinidae</taxon>
        <taxon>Aphelininae</taxon>
        <taxon>Eretmocerus</taxon>
    </lineage>
</organism>
<sequence>MEEITSETPQLELANPQDQNFVVKVAPVPVKDKRKGDVIKRKETRSVDQVLKTLNGLNSSEQKFSILWEKYVEAIDENRKLQANSKQFEKTILMLQRERDQCNTEKSKAVLSKGRLENLCRELQKQNKSIKEESLSKLREEEEKRKEVSAKFQSTVAEITTLMAETNDKNVKLLEDNMETQKKFKTVFEEMDLREKHFEGMHKLMKLELQAAEAKLAKVTLEMTEEKETLLMEKNQMLLKLTECQARIRELQAVETNLRSQISMYTDKYEEFQNALTRSNKVFGGFNEEMSKMSKKILKLEKETKAWKSRWEKSNASLLEMAADKQIRDSEISKLTKKCSLLEELCKTFQQERVNLLAELKEKSQKHDLTNENVPPERVNETELQCDSLESKENCVIPATDGSKSNKSNSTACDNQESVTRDTCTGLEQKSNGAIGSSGDVRESLIACPLKESLPDSHSDEILNPSENSPNDGKVVPQIRGSNQSEDGNSSQTPKSENSIDKHERNDSKNVLATEHNNYHESKCQALNEDAQFKTDHAKMSTNKKHKVNH</sequence>
<dbReference type="Proteomes" id="UP001239111">
    <property type="component" value="Chromosome 2"/>
</dbReference>
<gene>
    <name evidence="1" type="ORF">QAD02_014444</name>
</gene>
<accession>A0ACC2P881</accession>
<reference evidence="1" key="1">
    <citation type="submission" date="2023-04" db="EMBL/GenBank/DDBJ databases">
        <title>A chromosome-level genome assembly of the parasitoid wasp Eretmocerus hayati.</title>
        <authorList>
            <person name="Zhong Y."/>
            <person name="Liu S."/>
            <person name="Liu Y."/>
        </authorList>
    </citation>
    <scope>NUCLEOTIDE SEQUENCE</scope>
    <source>
        <strain evidence="1">ZJU_SS_LIU_2023</strain>
    </source>
</reference>
<comment type="caution">
    <text evidence="1">The sequence shown here is derived from an EMBL/GenBank/DDBJ whole genome shotgun (WGS) entry which is preliminary data.</text>
</comment>
<name>A0ACC2P881_9HYME</name>